<evidence type="ECO:0000313" key="10">
    <source>
        <dbReference type="Proteomes" id="UP001596139"/>
    </source>
</evidence>
<comment type="subcellular location">
    <subcellularLocation>
        <location evidence="1">Cell membrane</location>
        <topology evidence="1">Multi-pass membrane protein</topology>
    </subcellularLocation>
</comment>
<feature type="transmembrane region" description="Helical" evidence="7">
    <location>
        <begin position="434"/>
        <end position="455"/>
    </location>
</feature>
<evidence type="ECO:0000256" key="5">
    <source>
        <dbReference type="ARBA" id="ARBA00023136"/>
    </source>
</evidence>
<keyword evidence="3 7" id="KW-0812">Transmembrane</keyword>
<feature type="transmembrane region" description="Helical" evidence="7">
    <location>
        <begin position="270"/>
        <end position="292"/>
    </location>
</feature>
<evidence type="ECO:0000256" key="6">
    <source>
        <dbReference type="SAM" id="MobiDB-lite"/>
    </source>
</evidence>
<evidence type="ECO:0000313" key="9">
    <source>
        <dbReference type="EMBL" id="MFC6062477.1"/>
    </source>
</evidence>
<evidence type="ECO:0000256" key="1">
    <source>
        <dbReference type="ARBA" id="ARBA00004651"/>
    </source>
</evidence>
<feature type="domain" description="ABC3 transporter permease C-terminal" evidence="8">
    <location>
        <begin position="224"/>
        <end position="327"/>
    </location>
</feature>
<accession>A0ABW1MGM3</accession>
<keyword evidence="5 7" id="KW-0472">Membrane</keyword>
<reference evidence="10" key="1">
    <citation type="journal article" date="2019" name="Int. J. Syst. Evol. Microbiol.">
        <title>The Global Catalogue of Microorganisms (GCM) 10K type strain sequencing project: providing services to taxonomists for standard genome sequencing and annotation.</title>
        <authorList>
            <consortium name="The Broad Institute Genomics Platform"/>
            <consortium name="The Broad Institute Genome Sequencing Center for Infectious Disease"/>
            <person name="Wu L."/>
            <person name="Ma J."/>
        </authorList>
    </citation>
    <scope>NUCLEOTIDE SEQUENCE [LARGE SCALE GENOMIC DNA]</scope>
    <source>
        <strain evidence="10">CGMCC 1.15180</strain>
    </source>
</reference>
<feature type="transmembrane region" description="Helical" evidence="7">
    <location>
        <begin position="215"/>
        <end position="238"/>
    </location>
</feature>
<dbReference type="InterPro" id="IPR003838">
    <property type="entry name" value="ABC3_permease_C"/>
</dbReference>
<dbReference type="Proteomes" id="UP001596139">
    <property type="component" value="Unassembled WGS sequence"/>
</dbReference>
<feature type="transmembrane region" description="Helical" evidence="7">
    <location>
        <begin position="770"/>
        <end position="791"/>
    </location>
</feature>
<feature type="transmembrane region" description="Helical" evidence="7">
    <location>
        <begin position="51"/>
        <end position="74"/>
    </location>
</feature>
<feature type="region of interest" description="Disordered" evidence="6">
    <location>
        <begin position="573"/>
        <end position="597"/>
    </location>
</feature>
<dbReference type="EMBL" id="JBHSPX010000003">
    <property type="protein sequence ID" value="MFC6062477.1"/>
    <property type="molecule type" value="Genomic_DNA"/>
</dbReference>
<proteinExistence type="predicted"/>
<organism evidence="9 10">
    <name type="scientific">Streptomyces ochraceiscleroticus</name>
    <dbReference type="NCBI Taxonomy" id="47761"/>
    <lineage>
        <taxon>Bacteria</taxon>
        <taxon>Bacillati</taxon>
        <taxon>Actinomycetota</taxon>
        <taxon>Actinomycetes</taxon>
        <taxon>Kitasatosporales</taxon>
        <taxon>Streptomycetaceae</taxon>
        <taxon>Streptomyces</taxon>
    </lineage>
</organism>
<comment type="caution">
    <text evidence="9">The sequence shown here is derived from an EMBL/GenBank/DDBJ whole genome shotgun (WGS) entry which is preliminary data.</text>
</comment>
<evidence type="ECO:0000256" key="7">
    <source>
        <dbReference type="SAM" id="Phobius"/>
    </source>
</evidence>
<feature type="transmembrane region" description="Helical" evidence="7">
    <location>
        <begin position="354"/>
        <end position="375"/>
    </location>
</feature>
<feature type="compositionally biased region" description="Low complexity" evidence="6">
    <location>
        <begin position="1"/>
        <end position="18"/>
    </location>
</feature>
<feature type="transmembrane region" description="Helical" evidence="7">
    <location>
        <begin position="312"/>
        <end position="333"/>
    </location>
</feature>
<feature type="transmembrane region" description="Helical" evidence="7">
    <location>
        <begin position="731"/>
        <end position="758"/>
    </location>
</feature>
<keyword evidence="4 7" id="KW-1133">Transmembrane helix</keyword>
<feature type="transmembrane region" description="Helical" evidence="7">
    <location>
        <begin position="683"/>
        <end position="704"/>
    </location>
</feature>
<gene>
    <name evidence="9" type="ORF">ACFP4F_07945</name>
</gene>
<dbReference type="RefSeq" id="WP_342668465.1">
    <property type="nucleotide sequence ID" value="NZ_JBHSPX010000003.1"/>
</dbReference>
<feature type="transmembrane region" description="Helical" evidence="7">
    <location>
        <begin position="387"/>
        <end position="413"/>
    </location>
</feature>
<evidence type="ECO:0000259" key="8">
    <source>
        <dbReference type="Pfam" id="PF02687"/>
    </source>
</evidence>
<feature type="region of interest" description="Disordered" evidence="6">
    <location>
        <begin position="1"/>
        <end position="26"/>
    </location>
</feature>
<keyword evidence="10" id="KW-1185">Reference proteome</keyword>
<evidence type="ECO:0000256" key="3">
    <source>
        <dbReference type="ARBA" id="ARBA00022692"/>
    </source>
</evidence>
<evidence type="ECO:0000256" key="4">
    <source>
        <dbReference type="ARBA" id="ARBA00022989"/>
    </source>
</evidence>
<name>A0ABW1MGM3_9ACTN</name>
<sequence>MTTLHAARSTGSRSGRPPHGSPGGPAAWLRDLAMGARFAVTGGREGWFRTALSAIGVGIGVAVLLLACSAPTVLDAWHGREKARENLGQMHEPRASDRTVRYAQADTTFHGEPVRGRLVRPDGAHPPVPPGIAHLPGPGEMVVSPALRALLAAPDSAPLRARLDYKVVGTIGDSGLLGPQELTFVAWLDDRSAGEAYRISRFGKIFDPQPPSARLVLLTVLACVVLLMPVVVFIGTAVRFGGDRREARLAALRLVGADIPTTRRIAAGEAVVGAALGLAAGLLIFLAGRQAVGAVTLWGVNVFPADVVPSPGLAALVAVLVPAASVLVTLFAQRAVTAEPLGVVRNRPVRRRRLGWRLALPLTGLALLLSSAWAPQAPDGWFPVVRLALGAALLLLGVTALLPWLVEAVVARLRGGPVAWQLTVRRLQLDSGAAHRAVSGITVAVAGALALHMVFTTYQAGYAQAYEESASRPVIQLSGSTASWGQARDALTTLRRTSGVTWAHGTVRAPAGREGDRGTRDADGYRSVQTAMVTVGDCAELRRKARIGSCRDGDVFVAKDRGGRATDPAFVRPGVRLNLNPPEGYEETGPPRPWTVPDTARRVQTVRHPGEDLPGDVLATPGALPTGRLQAPTTELLVGYDKARESDAVERIRTVAFRVNPGLRELSAVDNPHDRQYDGLRTALFLGSVIVLLLIGAGLIVSTVEQLRERRRLLSVLDAFGTRRATMGWSLLWQTAIPVALGLALAVTAGLGLGAVLLTLSGAEVHLDGAVIAGVAGSAGGVVLLVTLLSLPPLWRMMRPDGLRTE</sequence>
<evidence type="ECO:0000256" key="2">
    <source>
        <dbReference type="ARBA" id="ARBA00022475"/>
    </source>
</evidence>
<protein>
    <submittedName>
        <fullName evidence="9">ABC transporter permease</fullName>
    </submittedName>
</protein>
<dbReference type="Pfam" id="PF02687">
    <property type="entry name" value="FtsX"/>
    <property type="match status" value="2"/>
</dbReference>
<keyword evidence="2" id="KW-1003">Cell membrane</keyword>
<feature type="domain" description="ABC3 transporter permease C-terminal" evidence="8">
    <location>
        <begin position="687"/>
        <end position="799"/>
    </location>
</feature>